<keyword evidence="10" id="KW-1185">Reference proteome</keyword>
<sequence length="204" mass="21766">MRTLSPTSYLISALALALAVCVAALQANVPSSAIIVAKDDSGNFTTLQAAVNSVKQPNTNEVIIYVKAGIYTEQVSIKSNFINIRITNNLDAKTWQVQNPVSTGASAESGTVKVRGDFFKVFDITFDFIWGQGRAIFQNSEFHVGRRPNGSTGNGYVTANGNNGASHKASWFLMLDSSISADRGMNALLGRAWGSIAAGTWQGV</sequence>
<name>A0A138ZY40_GONPJ</name>
<evidence type="ECO:0000259" key="8">
    <source>
        <dbReference type="Pfam" id="PF01095"/>
    </source>
</evidence>
<reference evidence="9 10" key="1">
    <citation type="journal article" date="2015" name="Genome Biol. Evol.">
        <title>Phylogenomic analyses indicate that early fungi evolved digesting cell walls of algal ancestors of land plants.</title>
        <authorList>
            <person name="Chang Y."/>
            <person name="Wang S."/>
            <person name="Sekimoto S."/>
            <person name="Aerts A.L."/>
            <person name="Choi C."/>
            <person name="Clum A."/>
            <person name="LaButti K.M."/>
            <person name="Lindquist E.A."/>
            <person name="Yee Ngan C."/>
            <person name="Ohm R.A."/>
            <person name="Salamov A.A."/>
            <person name="Grigoriev I.V."/>
            <person name="Spatafora J.W."/>
            <person name="Berbee M.L."/>
        </authorList>
    </citation>
    <scope>NUCLEOTIDE SEQUENCE [LARGE SCALE GENOMIC DNA]</scope>
    <source>
        <strain evidence="9 10">JEL478</strain>
    </source>
</reference>
<dbReference type="GO" id="GO:0030599">
    <property type="term" value="F:pectinesterase activity"/>
    <property type="evidence" value="ECO:0007669"/>
    <property type="project" value="UniProtKB-EC"/>
</dbReference>
<evidence type="ECO:0000256" key="6">
    <source>
        <dbReference type="ARBA" id="ARBA00042203"/>
    </source>
</evidence>
<gene>
    <name evidence="9" type="ORF">M427DRAFT_75483</name>
</gene>
<evidence type="ECO:0000256" key="2">
    <source>
        <dbReference type="ARBA" id="ARBA00008891"/>
    </source>
</evidence>
<evidence type="ECO:0000313" key="10">
    <source>
        <dbReference type="Proteomes" id="UP000070544"/>
    </source>
</evidence>
<dbReference type="OMA" id="SVCYRCE"/>
<accession>A0A138ZY40</accession>
<dbReference type="PANTHER" id="PTHR31321">
    <property type="entry name" value="ACYL-COA THIOESTER HYDROLASE YBHC-RELATED"/>
    <property type="match status" value="1"/>
</dbReference>
<keyword evidence="4" id="KW-0378">Hydrolase</keyword>
<proteinExistence type="inferred from homology"/>
<dbReference type="Proteomes" id="UP000070544">
    <property type="component" value="Unassembled WGS sequence"/>
</dbReference>
<comment type="similarity">
    <text evidence="2">Belongs to the pectinesterase family.</text>
</comment>
<evidence type="ECO:0000313" key="9">
    <source>
        <dbReference type="EMBL" id="KXS09416.1"/>
    </source>
</evidence>
<dbReference type="OrthoDB" id="2125180at2759"/>
<dbReference type="InterPro" id="IPR012334">
    <property type="entry name" value="Pectin_lyas_fold"/>
</dbReference>
<feature type="chain" id="PRO_5011121156" description="pectinesterase" evidence="7">
    <location>
        <begin position="20"/>
        <end position="204"/>
    </location>
</feature>
<dbReference type="SUPFAM" id="SSF51126">
    <property type="entry name" value="Pectin lyase-like"/>
    <property type="match status" value="1"/>
</dbReference>
<organism evidence="9 10">
    <name type="scientific">Gonapodya prolifera (strain JEL478)</name>
    <name type="common">Monoblepharis prolifera</name>
    <dbReference type="NCBI Taxonomy" id="1344416"/>
    <lineage>
        <taxon>Eukaryota</taxon>
        <taxon>Fungi</taxon>
        <taxon>Fungi incertae sedis</taxon>
        <taxon>Chytridiomycota</taxon>
        <taxon>Chytridiomycota incertae sedis</taxon>
        <taxon>Monoblepharidomycetes</taxon>
        <taxon>Monoblepharidales</taxon>
        <taxon>Gonapodyaceae</taxon>
        <taxon>Gonapodya</taxon>
    </lineage>
</organism>
<evidence type="ECO:0000256" key="7">
    <source>
        <dbReference type="SAM" id="SignalP"/>
    </source>
</evidence>
<dbReference type="GO" id="GO:0042545">
    <property type="term" value="P:cell wall modification"/>
    <property type="evidence" value="ECO:0007669"/>
    <property type="project" value="InterPro"/>
</dbReference>
<evidence type="ECO:0000256" key="1">
    <source>
        <dbReference type="ARBA" id="ARBA00005184"/>
    </source>
</evidence>
<dbReference type="EMBL" id="KQ965865">
    <property type="protein sequence ID" value="KXS09416.1"/>
    <property type="molecule type" value="Genomic_DNA"/>
</dbReference>
<dbReference type="InterPro" id="IPR011050">
    <property type="entry name" value="Pectin_lyase_fold/virulence"/>
</dbReference>
<evidence type="ECO:0000256" key="3">
    <source>
        <dbReference type="ARBA" id="ARBA00013229"/>
    </source>
</evidence>
<dbReference type="InterPro" id="IPR000070">
    <property type="entry name" value="Pectinesterase_cat"/>
</dbReference>
<keyword evidence="7" id="KW-0732">Signal</keyword>
<protein>
    <recommendedName>
        <fullName evidence="3">pectinesterase</fullName>
        <ecNumber evidence="3">3.1.1.11</ecNumber>
    </recommendedName>
    <alternativeName>
        <fullName evidence="6">Pectin methylesterase A</fullName>
    </alternativeName>
</protein>
<dbReference type="PANTHER" id="PTHR31321:SF57">
    <property type="entry name" value="PECTINESTERASE 53-RELATED"/>
    <property type="match status" value="1"/>
</dbReference>
<keyword evidence="5" id="KW-0063">Aspartyl esterase</keyword>
<feature type="signal peptide" evidence="7">
    <location>
        <begin position="1"/>
        <end position="19"/>
    </location>
</feature>
<dbReference type="GO" id="GO:0045490">
    <property type="term" value="P:pectin catabolic process"/>
    <property type="evidence" value="ECO:0007669"/>
    <property type="project" value="UniProtKB-UniPathway"/>
</dbReference>
<feature type="domain" description="Pectinesterase catalytic" evidence="8">
    <location>
        <begin position="34"/>
        <end position="126"/>
    </location>
</feature>
<dbReference type="Gene3D" id="2.160.20.10">
    <property type="entry name" value="Single-stranded right-handed beta-helix, Pectin lyase-like"/>
    <property type="match status" value="2"/>
</dbReference>
<dbReference type="Pfam" id="PF01095">
    <property type="entry name" value="Pectinesterase"/>
    <property type="match status" value="1"/>
</dbReference>
<evidence type="ECO:0000256" key="4">
    <source>
        <dbReference type="ARBA" id="ARBA00022801"/>
    </source>
</evidence>
<dbReference type="EC" id="3.1.1.11" evidence="3"/>
<dbReference type="AlphaFoldDB" id="A0A138ZY40"/>
<comment type="pathway">
    <text evidence="1">Glycan metabolism; pectin degradation; 2-dehydro-3-deoxy-D-gluconate from pectin: step 1/5.</text>
</comment>
<evidence type="ECO:0000256" key="5">
    <source>
        <dbReference type="ARBA" id="ARBA00023085"/>
    </source>
</evidence>
<dbReference type="STRING" id="1344416.A0A138ZY40"/>
<dbReference type="UniPathway" id="UPA00545">
    <property type="reaction ID" value="UER00823"/>
</dbReference>